<reference evidence="1 2" key="1">
    <citation type="journal article" date="2019" name="Nat. Ecol. Evol.">
        <title>Megaphylogeny resolves global patterns of mushroom evolution.</title>
        <authorList>
            <person name="Varga T."/>
            <person name="Krizsan K."/>
            <person name="Foldi C."/>
            <person name="Dima B."/>
            <person name="Sanchez-Garcia M."/>
            <person name="Sanchez-Ramirez S."/>
            <person name="Szollosi G.J."/>
            <person name="Szarkandi J.G."/>
            <person name="Papp V."/>
            <person name="Albert L."/>
            <person name="Andreopoulos W."/>
            <person name="Angelini C."/>
            <person name="Antonin V."/>
            <person name="Barry K.W."/>
            <person name="Bougher N.L."/>
            <person name="Buchanan P."/>
            <person name="Buyck B."/>
            <person name="Bense V."/>
            <person name="Catcheside P."/>
            <person name="Chovatia M."/>
            <person name="Cooper J."/>
            <person name="Damon W."/>
            <person name="Desjardin D."/>
            <person name="Finy P."/>
            <person name="Geml J."/>
            <person name="Haridas S."/>
            <person name="Hughes K."/>
            <person name="Justo A."/>
            <person name="Karasinski D."/>
            <person name="Kautmanova I."/>
            <person name="Kiss B."/>
            <person name="Kocsube S."/>
            <person name="Kotiranta H."/>
            <person name="LaButti K.M."/>
            <person name="Lechner B.E."/>
            <person name="Liimatainen K."/>
            <person name="Lipzen A."/>
            <person name="Lukacs Z."/>
            <person name="Mihaltcheva S."/>
            <person name="Morgado L.N."/>
            <person name="Niskanen T."/>
            <person name="Noordeloos M.E."/>
            <person name="Ohm R.A."/>
            <person name="Ortiz-Santana B."/>
            <person name="Ovrebo C."/>
            <person name="Racz N."/>
            <person name="Riley R."/>
            <person name="Savchenko A."/>
            <person name="Shiryaev A."/>
            <person name="Soop K."/>
            <person name="Spirin V."/>
            <person name="Szebenyi C."/>
            <person name="Tomsovsky M."/>
            <person name="Tulloss R.E."/>
            <person name="Uehling J."/>
            <person name="Grigoriev I.V."/>
            <person name="Vagvolgyi C."/>
            <person name="Papp T."/>
            <person name="Martin F.M."/>
            <person name="Miettinen O."/>
            <person name="Hibbett D.S."/>
            <person name="Nagy L.G."/>
        </authorList>
    </citation>
    <scope>NUCLEOTIDE SEQUENCE [LARGE SCALE GENOMIC DNA]</scope>
    <source>
        <strain evidence="1 2">NL-1719</strain>
    </source>
</reference>
<evidence type="ECO:0000313" key="1">
    <source>
        <dbReference type="EMBL" id="TFK66876.1"/>
    </source>
</evidence>
<accession>A0ACD3AMC5</accession>
<evidence type="ECO:0000313" key="2">
    <source>
        <dbReference type="Proteomes" id="UP000308600"/>
    </source>
</evidence>
<gene>
    <name evidence="1" type="ORF">BDN72DRAFT_899433</name>
</gene>
<name>A0ACD3AMC5_9AGAR</name>
<keyword evidence="2" id="KW-1185">Reference proteome</keyword>
<sequence length="583" mass="62704">MPRNTAYTKLITSQDGTNQPQLRRIGCRLLAPTLILLTLSGGLATFLILWLTAIHGVDGQTLQTILKGRAFIANEGTKEMYGVTTARLLGLTISSATTNIVSMTAPFLVGLAGYCVAGMWLNGQESGTILLTPIQYGLLVKLLSVSGLASFIDGSRYLFMKPKIQGGAAPNLLTAAFTLAIITYSITHLIGLTDLWLHATSSAIIYNVTTYPQGADLGYGAVLNGSVQGCMSVWAECPLLSNPADVQTAFAVSLNASTSLNISVPWSVNTLHDSQDMAVFVPHTSDPHLLWSAPSFGVRVNCSNITPQCLSQINTSHTYNYSTSPADNWLNSPLPQYSGASSRDGNPIIENAIVPFHSDSRRSFLQFSWPVVNLSAANQFVSFDGNSRASAFAICSVSLFNVTLSHTGDYSFTLRDEDTKPFVDPHTNLVSALQAGIYFTGTNQLANYLLPYAMLETNEANIIAALNQGLSRNYLGTNAYLFQGVAAQNFSSIQPTIVSRYSLVPLFAYISLILIYSLLAVAIFIWASLIPTPVVKAPNGEEITSLELTQRHLTNPMVIVASLLHSPTGPPPDPQIGMNPGKL</sequence>
<proteinExistence type="predicted"/>
<dbReference type="Proteomes" id="UP000308600">
    <property type="component" value="Unassembled WGS sequence"/>
</dbReference>
<organism evidence="1 2">
    <name type="scientific">Pluteus cervinus</name>
    <dbReference type="NCBI Taxonomy" id="181527"/>
    <lineage>
        <taxon>Eukaryota</taxon>
        <taxon>Fungi</taxon>
        <taxon>Dikarya</taxon>
        <taxon>Basidiomycota</taxon>
        <taxon>Agaricomycotina</taxon>
        <taxon>Agaricomycetes</taxon>
        <taxon>Agaricomycetidae</taxon>
        <taxon>Agaricales</taxon>
        <taxon>Pluteineae</taxon>
        <taxon>Pluteaceae</taxon>
        <taxon>Pluteus</taxon>
    </lineage>
</organism>
<dbReference type="EMBL" id="ML208391">
    <property type="protein sequence ID" value="TFK66876.1"/>
    <property type="molecule type" value="Genomic_DNA"/>
</dbReference>
<protein>
    <submittedName>
        <fullName evidence="1">Uncharacterized protein</fullName>
    </submittedName>
</protein>